<name>A0A2C9KRA8_BIOGL</name>
<organism evidence="3 4">
    <name type="scientific">Biomphalaria glabrata</name>
    <name type="common">Bloodfluke planorb</name>
    <name type="synonym">Freshwater snail</name>
    <dbReference type="NCBI Taxonomy" id="6526"/>
    <lineage>
        <taxon>Eukaryota</taxon>
        <taxon>Metazoa</taxon>
        <taxon>Spiralia</taxon>
        <taxon>Lophotrochozoa</taxon>
        <taxon>Mollusca</taxon>
        <taxon>Gastropoda</taxon>
        <taxon>Heterobranchia</taxon>
        <taxon>Euthyneura</taxon>
        <taxon>Panpulmonata</taxon>
        <taxon>Hygrophila</taxon>
        <taxon>Lymnaeoidea</taxon>
        <taxon>Planorbidae</taxon>
        <taxon>Biomphalaria</taxon>
    </lineage>
</organism>
<proteinExistence type="predicted"/>
<dbReference type="VEuPathDB" id="VectorBase:BGLB022651"/>
<protein>
    <submittedName>
        <fullName evidence="3">Uncharacterized protein</fullName>
    </submittedName>
</protein>
<accession>A0A2C9KRA8</accession>
<dbReference type="EnsemblMetazoa" id="BGLB022651-RA">
    <property type="protein sequence ID" value="BGLB022651-PA"/>
    <property type="gene ID" value="BGLB022651"/>
</dbReference>
<keyword evidence="2" id="KW-1133">Transmembrane helix</keyword>
<dbReference type="VEuPathDB" id="VectorBase:BGLAX_038087"/>
<sequence length="167" mass="18405">MGDCRKNSGVCERCVSGFKSPQNSCTTACEEYEFGPNCEGDCVAKCDDDCFNRVTGECSDSWISFRTLVPALIPIIIVANACIFWGYHKKNQGDAGPMEESGDPTSAALRRHAPRRQPFLDSDNPFNDGKSSLRDQLSSLRDHLSSLRDQESSLRDPESPFGSTNLD</sequence>
<gene>
    <name evidence="3" type="primary">106067928</name>
</gene>
<dbReference type="Proteomes" id="UP000076420">
    <property type="component" value="Unassembled WGS sequence"/>
</dbReference>
<feature type="region of interest" description="Disordered" evidence="1">
    <location>
        <begin position="144"/>
        <end position="167"/>
    </location>
</feature>
<feature type="transmembrane region" description="Helical" evidence="2">
    <location>
        <begin position="68"/>
        <end position="87"/>
    </location>
</feature>
<evidence type="ECO:0000313" key="3">
    <source>
        <dbReference type="EnsemblMetazoa" id="BGLB022651-PA"/>
    </source>
</evidence>
<feature type="compositionally biased region" description="Basic and acidic residues" evidence="1">
    <location>
        <begin position="144"/>
        <end position="158"/>
    </location>
</feature>
<dbReference type="OrthoDB" id="10005154at2759"/>
<evidence type="ECO:0000256" key="2">
    <source>
        <dbReference type="SAM" id="Phobius"/>
    </source>
</evidence>
<evidence type="ECO:0000256" key="1">
    <source>
        <dbReference type="SAM" id="MobiDB-lite"/>
    </source>
</evidence>
<keyword evidence="2" id="KW-0472">Membrane</keyword>
<reference evidence="3" key="1">
    <citation type="submission" date="2020-05" db="UniProtKB">
        <authorList>
            <consortium name="EnsemblMetazoa"/>
        </authorList>
    </citation>
    <scope>IDENTIFICATION</scope>
    <source>
        <strain evidence="3">BB02</strain>
    </source>
</reference>
<dbReference type="KEGG" id="bgt:106067928"/>
<dbReference type="AlphaFoldDB" id="A0A2C9KRA8"/>
<evidence type="ECO:0000313" key="4">
    <source>
        <dbReference type="Proteomes" id="UP000076420"/>
    </source>
</evidence>
<keyword evidence="2" id="KW-0812">Transmembrane</keyword>